<feature type="binding site" evidence="7">
    <location>
        <begin position="62"/>
        <end position="63"/>
    </location>
    <ligand>
        <name>S-adenosyl-L-methionine</name>
        <dbReference type="ChEBI" id="CHEBI:59789"/>
    </ligand>
</feature>
<dbReference type="GO" id="GO:0003723">
    <property type="term" value="F:RNA binding"/>
    <property type="evidence" value="ECO:0007669"/>
    <property type="project" value="UniProtKB-UniRule"/>
</dbReference>
<dbReference type="GO" id="GO:0000494">
    <property type="term" value="P:box C/D sno(s)RNA 3'-end processing"/>
    <property type="evidence" value="ECO:0007669"/>
    <property type="project" value="TreeGrafter"/>
</dbReference>
<evidence type="ECO:0000313" key="8">
    <source>
        <dbReference type="EMBL" id="WAI01907.1"/>
    </source>
</evidence>
<dbReference type="KEGG" id="mou:OU421_03275"/>
<dbReference type="PRINTS" id="PR00052">
    <property type="entry name" value="FIBRILLARIN"/>
</dbReference>
<keyword evidence="4 7" id="KW-0808">Transferase</keyword>
<dbReference type="InterPro" id="IPR029063">
    <property type="entry name" value="SAM-dependent_MTases_sf"/>
</dbReference>
<evidence type="ECO:0000256" key="6">
    <source>
        <dbReference type="ARBA" id="ARBA00022884"/>
    </source>
</evidence>
<evidence type="ECO:0000313" key="9">
    <source>
        <dbReference type="Proteomes" id="UP001163096"/>
    </source>
</evidence>
<dbReference type="GO" id="GO:0008649">
    <property type="term" value="F:rRNA methyltransferase activity"/>
    <property type="evidence" value="ECO:0007669"/>
    <property type="project" value="TreeGrafter"/>
</dbReference>
<comment type="subunit">
    <text evidence="7">Interacts with nop5. Component of box C/D small ribonucleoprotein (sRNP) particles that contain rpl7ae, FlpA and nop5, plus a guide RNA.</text>
</comment>
<dbReference type="AlphaFoldDB" id="A0A9X9S548"/>
<dbReference type="EMBL" id="CP113361">
    <property type="protein sequence ID" value="WAI01907.1"/>
    <property type="molecule type" value="Genomic_DNA"/>
</dbReference>
<keyword evidence="5 7" id="KW-0819">tRNA processing</keyword>
<dbReference type="Pfam" id="PF01269">
    <property type="entry name" value="Fibrillarin"/>
    <property type="match status" value="1"/>
</dbReference>
<dbReference type="PANTHER" id="PTHR10335">
    <property type="entry name" value="RRNA 2-O-METHYLTRANSFERASE FIBRILLARIN"/>
    <property type="match status" value="1"/>
</dbReference>
<dbReference type="Gene3D" id="3.40.50.150">
    <property type="entry name" value="Vaccinia Virus protein VP39"/>
    <property type="match status" value="1"/>
</dbReference>
<evidence type="ECO:0000256" key="1">
    <source>
        <dbReference type="ARBA" id="ARBA00010632"/>
    </source>
</evidence>
<dbReference type="GO" id="GO:1990259">
    <property type="term" value="F:histone H2AQ104 methyltransferase activity"/>
    <property type="evidence" value="ECO:0007669"/>
    <property type="project" value="TreeGrafter"/>
</dbReference>
<comment type="similarity">
    <text evidence="1 7">Belongs to the methyltransferase superfamily. Fibrillarin family.</text>
</comment>
<sequence length="200" mass="22330">MKVIRGTIVSEGEGGVYGERMMNGCRVWDPHRSKLPAAILNGAPLDLTADMRVLYMGAANGTTVSHVADYVETIYAIEFAPRPMQDLIEVARRRPNIVPIMADVNRPEVYGCFVELVDMIYQDVAQPNQADILRKNLPFLKDGGIAVLMLKARSVDVRKPTEEIAEETCAALREMGLTILWTGTLNPYHRDHMAILCMKE</sequence>
<dbReference type="InterPro" id="IPR000692">
    <property type="entry name" value="Fibrillarin"/>
</dbReference>
<reference evidence="8" key="1">
    <citation type="submission" date="2022-11" db="EMBL/GenBank/DDBJ databases">
        <title>Complete genome sequence of Methanogenium organophilum DSM 3596.</title>
        <authorList>
            <person name="Chen S.-C."/>
            <person name="Lai S.-J."/>
            <person name="You Y.-T."/>
        </authorList>
    </citation>
    <scope>NUCLEOTIDE SEQUENCE</scope>
    <source>
        <strain evidence="8">DSM 3596</strain>
    </source>
</reference>
<protein>
    <recommendedName>
        <fullName evidence="7">Fibrillarin-like rRNA/tRNA 2'-O-methyltransferase</fullName>
        <ecNumber evidence="7">2.1.1.-</ecNumber>
    </recommendedName>
</protein>
<dbReference type="GO" id="GO:0008033">
    <property type="term" value="P:tRNA processing"/>
    <property type="evidence" value="ECO:0007669"/>
    <property type="project" value="UniProtKB-UniRule"/>
</dbReference>
<evidence type="ECO:0000256" key="4">
    <source>
        <dbReference type="ARBA" id="ARBA00022679"/>
    </source>
</evidence>
<comment type="function">
    <text evidence="7">Involved in pre-rRNA and tRNA processing. Utilizes the methyl donor S-adenosyl-L-methionine to catalyze the site-specific 2'-hydroxyl methylation of ribose moieties in rRNA and tRNA. Site specificity is provided by a guide RNA that base pairs with the substrate. Methylation occurs at a characteristic distance from the sequence involved in base pairing with the guide RNA.</text>
</comment>
<evidence type="ECO:0000256" key="7">
    <source>
        <dbReference type="HAMAP-Rule" id="MF_00351"/>
    </source>
</evidence>
<keyword evidence="3 7" id="KW-0489">Methyltransferase</keyword>
<dbReference type="PIRSF" id="PIRSF006540">
    <property type="entry name" value="Nop17p"/>
    <property type="match status" value="1"/>
</dbReference>
<dbReference type="GeneID" id="76834091"/>
<feature type="binding site" evidence="7">
    <location>
        <begin position="123"/>
        <end position="126"/>
    </location>
    <ligand>
        <name>S-adenosyl-L-methionine</name>
        <dbReference type="ChEBI" id="CHEBI:59789"/>
    </ligand>
</feature>
<keyword evidence="9" id="KW-1185">Reference proteome</keyword>
<accession>A0A9X9S548</accession>
<proteinExistence type="inferred from homology"/>
<dbReference type="RefSeq" id="WP_268187185.1">
    <property type="nucleotide sequence ID" value="NZ_CP113361.1"/>
</dbReference>
<name>A0A9X9S548_METOG</name>
<keyword evidence="6 7" id="KW-0694">RNA-binding</keyword>
<dbReference type="CDD" id="cd02440">
    <property type="entry name" value="AdoMet_MTases"/>
    <property type="match status" value="1"/>
</dbReference>
<dbReference type="NCBIfam" id="NF003276">
    <property type="entry name" value="PRK04266.1-2"/>
    <property type="match status" value="1"/>
</dbReference>
<dbReference type="Proteomes" id="UP001163096">
    <property type="component" value="Chromosome"/>
</dbReference>
<feature type="binding site" evidence="7">
    <location>
        <begin position="78"/>
        <end position="79"/>
    </location>
    <ligand>
        <name>S-adenosyl-L-methionine</name>
        <dbReference type="ChEBI" id="CHEBI:59789"/>
    </ligand>
</feature>
<gene>
    <name evidence="7" type="primary">flpA</name>
    <name evidence="8" type="ORF">OU421_03275</name>
</gene>
<evidence type="ECO:0000256" key="2">
    <source>
        <dbReference type="ARBA" id="ARBA00022552"/>
    </source>
</evidence>
<organism evidence="8 9">
    <name type="scientific">Methanogenium organophilum</name>
    <dbReference type="NCBI Taxonomy" id="2199"/>
    <lineage>
        <taxon>Archaea</taxon>
        <taxon>Methanobacteriati</taxon>
        <taxon>Methanobacteriota</taxon>
        <taxon>Stenosarchaea group</taxon>
        <taxon>Methanomicrobia</taxon>
        <taxon>Methanomicrobiales</taxon>
        <taxon>Methanomicrobiaceae</taxon>
        <taxon>Methanogenium</taxon>
    </lineage>
</organism>
<evidence type="ECO:0000256" key="3">
    <source>
        <dbReference type="ARBA" id="ARBA00022603"/>
    </source>
</evidence>
<dbReference type="HAMAP" id="MF_00351">
    <property type="entry name" value="RNA_methyltransf_FlpA"/>
    <property type="match status" value="1"/>
</dbReference>
<dbReference type="PANTHER" id="PTHR10335:SF17">
    <property type="entry name" value="FIBRILLARIN"/>
    <property type="match status" value="1"/>
</dbReference>
<evidence type="ECO:0000256" key="5">
    <source>
        <dbReference type="ARBA" id="ARBA00022694"/>
    </source>
</evidence>
<keyword evidence="2 7" id="KW-0698">rRNA processing</keyword>
<dbReference type="EC" id="2.1.1.-" evidence="7"/>
<comment type="caution">
    <text evidence="7">Lacks conserved residue(s) required for the propagation of feature annotation.</text>
</comment>
<dbReference type="SMART" id="SM01206">
    <property type="entry name" value="Fibrillarin"/>
    <property type="match status" value="1"/>
</dbReference>
<dbReference type="SUPFAM" id="SSF53335">
    <property type="entry name" value="S-adenosyl-L-methionine-dependent methyltransferases"/>
    <property type="match status" value="1"/>
</dbReference>